<keyword evidence="8" id="KW-1185">Reference proteome</keyword>
<gene>
    <name evidence="7" type="primary">tmem14c</name>
    <name evidence="7" type="ORF">NPIL_493341</name>
</gene>
<dbReference type="InterPro" id="IPR005349">
    <property type="entry name" value="TMEM14"/>
</dbReference>
<feature type="transmembrane region" description="Helical" evidence="6">
    <location>
        <begin position="31"/>
        <end position="48"/>
    </location>
</feature>
<comment type="similarity">
    <text evidence="2">Belongs to the TMEM14 family.</text>
</comment>
<dbReference type="PANTHER" id="PTHR12668:SF43">
    <property type="entry name" value="TRANSMEMBRANE PROTEIN 14 HOMOLOG"/>
    <property type="match status" value="1"/>
</dbReference>
<proteinExistence type="inferred from homology"/>
<dbReference type="EMBL" id="BMAW01085360">
    <property type="protein sequence ID" value="GFU42610.1"/>
    <property type="molecule type" value="Genomic_DNA"/>
</dbReference>
<evidence type="ECO:0000256" key="1">
    <source>
        <dbReference type="ARBA" id="ARBA00004370"/>
    </source>
</evidence>
<evidence type="ECO:0000256" key="4">
    <source>
        <dbReference type="ARBA" id="ARBA00022989"/>
    </source>
</evidence>
<dbReference type="Gene3D" id="1.10.10.1740">
    <property type="entry name" value="Transmembrane protein 14-like"/>
    <property type="match status" value="1"/>
</dbReference>
<evidence type="ECO:0000256" key="6">
    <source>
        <dbReference type="SAM" id="Phobius"/>
    </source>
</evidence>
<protein>
    <submittedName>
        <fullName evidence="7">Transmembrane protein 14C</fullName>
    </submittedName>
</protein>
<accession>A0A8X6QY10</accession>
<dbReference type="GO" id="GO:0070453">
    <property type="term" value="P:regulation of heme biosynthetic process"/>
    <property type="evidence" value="ECO:0007669"/>
    <property type="project" value="TreeGrafter"/>
</dbReference>
<evidence type="ECO:0000256" key="3">
    <source>
        <dbReference type="ARBA" id="ARBA00022692"/>
    </source>
</evidence>
<keyword evidence="3 6" id="KW-0812">Transmembrane</keyword>
<dbReference type="GO" id="GO:0031966">
    <property type="term" value="C:mitochondrial membrane"/>
    <property type="evidence" value="ECO:0007669"/>
    <property type="project" value="TreeGrafter"/>
</dbReference>
<dbReference type="Proteomes" id="UP000887013">
    <property type="component" value="Unassembled WGS sequence"/>
</dbReference>
<dbReference type="Pfam" id="PF03647">
    <property type="entry name" value="Tmemb_14"/>
    <property type="match status" value="1"/>
</dbReference>
<dbReference type="InterPro" id="IPR044890">
    <property type="entry name" value="TMEM14_sf"/>
</dbReference>
<sequence>MALDILSACYALSVAAGGVMGYVKAGNTSSLIAGLTFGSILAYGAYQTSIDESNYMLSFMATSTLGAVMLIRYYNTGKFMPAGLMSTLSGLMLLRYVLKHMMPSSARV</sequence>
<comment type="subcellular location">
    <subcellularLocation>
        <location evidence="1">Membrane</location>
    </subcellularLocation>
</comment>
<keyword evidence="5 6" id="KW-0472">Membrane</keyword>
<feature type="transmembrane region" description="Helical" evidence="6">
    <location>
        <begin position="55"/>
        <end position="73"/>
    </location>
</feature>
<keyword evidence="4 6" id="KW-1133">Transmembrane helix</keyword>
<reference evidence="7" key="1">
    <citation type="submission" date="2020-08" db="EMBL/GenBank/DDBJ databases">
        <title>Multicomponent nature underlies the extraordinary mechanical properties of spider dragline silk.</title>
        <authorList>
            <person name="Kono N."/>
            <person name="Nakamura H."/>
            <person name="Mori M."/>
            <person name="Yoshida Y."/>
            <person name="Ohtoshi R."/>
            <person name="Malay A.D."/>
            <person name="Moran D.A.P."/>
            <person name="Tomita M."/>
            <person name="Numata K."/>
            <person name="Arakawa K."/>
        </authorList>
    </citation>
    <scope>NUCLEOTIDE SEQUENCE</scope>
</reference>
<dbReference type="AlphaFoldDB" id="A0A8X6QY10"/>
<name>A0A8X6QY10_NEPPI</name>
<evidence type="ECO:0000256" key="5">
    <source>
        <dbReference type="ARBA" id="ARBA00023136"/>
    </source>
</evidence>
<feature type="transmembrane region" description="Helical" evidence="6">
    <location>
        <begin position="79"/>
        <end position="98"/>
    </location>
</feature>
<evidence type="ECO:0000256" key="2">
    <source>
        <dbReference type="ARBA" id="ARBA00007590"/>
    </source>
</evidence>
<dbReference type="OrthoDB" id="5620at2759"/>
<evidence type="ECO:0000313" key="7">
    <source>
        <dbReference type="EMBL" id="GFU42610.1"/>
    </source>
</evidence>
<evidence type="ECO:0000313" key="8">
    <source>
        <dbReference type="Proteomes" id="UP000887013"/>
    </source>
</evidence>
<organism evidence="7 8">
    <name type="scientific">Nephila pilipes</name>
    <name type="common">Giant wood spider</name>
    <name type="synonym">Nephila maculata</name>
    <dbReference type="NCBI Taxonomy" id="299642"/>
    <lineage>
        <taxon>Eukaryota</taxon>
        <taxon>Metazoa</taxon>
        <taxon>Ecdysozoa</taxon>
        <taxon>Arthropoda</taxon>
        <taxon>Chelicerata</taxon>
        <taxon>Arachnida</taxon>
        <taxon>Araneae</taxon>
        <taxon>Araneomorphae</taxon>
        <taxon>Entelegynae</taxon>
        <taxon>Araneoidea</taxon>
        <taxon>Nephilidae</taxon>
        <taxon>Nephila</taxon>
    </lineage>
</organism>
<comment type="caution">
    <text evidence="7">The sequence shown here is derived from an EMBL/GenBank/DDBJ whole genome shotgun (WGS) entry which is preliminary data.</text>
</comment>
<dbReference type="PANTHER" id="PTHR12668">
    <property type="entry name" value="TRANSMEMBRANE PROTEIN 14, 15"/>
    <property type="match status" value="1"/>
</dbReference>